<keyword evidence="2" id="KW-0677">Repeat</keyword>
<dbReference type="SMART" id="SM00248">
    <property type="entry name" value="ANK"/>
    <property type="match status" value="2"/>
</dbReference>
<name>A0AAV2T845_CALDB</name>
<dbReference type="PANTHER" id="PTHR12447">
    <property type="entry name" value="ANKYRIN REPEAT DOMAIN-CONTAINING PROTEIN 13"/>
    <property type="match status" value="1"/>
</dbReference>
<dbReference type="InterPro" id="IPR002110">
    <property type="entry name" value="Ankyrin_rpt"/>
</dbReference>
<evidence type="ECO:0000256" key="7">
    <source>
        <dbReference type="ARBA" id="ARBA00037107"/>
    </source>
</evidence>
<reference evidence="10" key="1">
    <citation type="submission" date="2024-06" db="EMBL/GenBank/DDBJ databases">
        <authorList>
            <person name="Liu X."/>
            <person name="Lenzi L."/>
            <person name="Haldenby T S."/>
            <person name="Uol C."/>
        </authorList>
    </citation>
    <scope>NUCLEOTIDE SEQUENCE</scope>
</reference>
<keyword evidence="3" id="KW-0256">Endoplasmic reticulum</keyword>
<dbReference type="AlphaFoldDB" id="A0AAV2T845"/>
<sequence>MNVNKIDVYGNTALHIAVMLGHRDCINLLLSYGADAVLKNREGWSALGESISYGSYSLTLTLYERLRNQLLRPEKVSEFARLLSAIPDCQLDFDWEIVSWVPFVSDMLPSDTCRVRKVGGCLRLDTSLLEFTSVNHGRGDLSIVFNPRNQPAMVILDHQKKNYRSVGGKTANLEHDVNILRNSELIHTQLVADKLLYSQNGFRGIRWNRHRHASTVGKYSVRNYTVSNIIFRVVRRREHLNEGNSRRKTEMAPRMRRFSPASFSQPSLSRSNSLCPPPGHRRILGPGEFNPSPLSWEVYKSGVLESSQTYLARRPDIRRTEKRIKLSVSMTDEIPLCVTHLLDMIRIVSPLNKFRNLHQALARSLPAGFPVRLEMPLAPTVMGRVVFTDVTMLRRKPTYTLHWDERGSSLNISKCEDSMDDIFRIPTDYQWVGEYKLTNPQKSQSKR</sequence>
<organism evidence="10 11">
    <name type="scientific">Calicophoron daubneyi</name>
    <name type="common">Rumen fluke</name>
    <name type="synonym">Paramphistomum daubneyi</name>
    <dbReference type="NCBI Taxonomy" id="300641"/>
    <lineage>
        <taxon>Eukaryota</taxon>
        <taxon>Metazoa</taxon>
        <taxon>Spiralia</taxon>
        <taxon>Lophotrochozoa</taxon>
        <taxon>Platyhelminthes</taxon>
        <taxon>Trematoda</taxon>
        <taxon>Digenea</taxon>
        <taxon>Plagiorchiida</taxon>
        <taxon>Pronocephalata</taxon>
        <taxon>Paramphistomoidea</taxon>
        <taxon>Paramphistomidae</taxon>
        <taxon>Calicophoron</taxon>
    </lineage>
</organism>
<gene>
    <name evidence="10" type="ORF">CDAUBV1_LOCUS5223</name>
</gene>
<dbReference type="PROSITE" id="PS50297">
    <property type="entry name" value="ANK_REP_REGION"/>
    <property type="match status" value="1"/>
</dbReference>
<feature type="repeat" description="ANK" evidence="8">
    <location>
        <begin position="9"/>
        <end position="41"/>
    </location>
</feature>
<accession>A0AAV2T845</accession>
<proteinExistence type="predicted"/>
<comment type="caution">
    <text evidence="10">The sequence shown here is derived from an EMBL/GenBank/DDBJ whole genome shotgun (WGS) entry which is preliminary data.</text>
</comment>
<evidence type="ECO:0000313" key="10">
    <source>
        <dbReference type="EMBL" id="CAL5132392.1"/>
    </source>
</evidence>
<evidence type="ECO:0000256" key="6">
    <source>
        <dbReference type="ARBA" id="ARBA00023186"/>
    </source>
</evidence>
<evidence type="ECO:0000313" key="11">
    <source>
        <dbReference type="Proteomes" id="UP001497525"/>
    </source>
</evidence>
<dbReference type="InterPro" id="IPR036770">
    <property type="entry name" value="Ankyrin_rpt-contain_sf"/>
</dbReference>
<evidence type="ECO:0000256" key="4">
    <source>
        <dbReference type="ARBA" id="ARBA00023043"/>
    </source>
</evidence>
<keyword evidence="4 8" id="KW-0040">ANK repeat</keyword>
<comment type="subcellular location">
    <subcellularLocation>
        <location evidence="1">Endoplasmic reticulum membrane</location>
    </subcellularLocation>
</comment>
<dbReference type="GO" id="GO:0006621">
    <property type="term" value="P:protein retention in ER lumen"/>
    <property type="evidence" value="ECO:0007669"/>
    <property type="project" value="TreeGrafter"/>
</dbReference>
<feature type="domain" description="Ankyrin repeat" evidence="9">
    <location>
        <begin position="123"/>
        <end position="430"/>
    </location>
</feature>
<dbReference type="PANTHER" id="PTHR12447:SF25">
    <property type="entry name" value="ANKYRIN REPEAT DOMAIN-CONTAINING PROTEIN 13C"/>
    <property type="match status" value="1"/>
</dbReference>
<dbReference type="Proteomes" id="UP001497525">
    <property type="component" value="Unassembled WGS sequence"/>
</dbReference>
<evidence type="ECO:0000256" key="8">
    <source>
        <dbReference type="PROSITE-ProRule" id="PRU00023"/>
    </source>
</evidence>
<evidence type="ECO:0000256" key="3">
    <source>
        <dbReference type="ARBA" id="ARBA00022824"/>
    </source>
</evidence>
<evidence type="ECO:0000259" key="9">
    <source>
        <dbReference type="Pfam" id="PF11904"/>
    </source>
</evidence>
<dbReference type="EMBL" id="CAXLJL010000123">
    <property type="protein sequence ID" value="CAL5132392.1"/>
    <property type="molecule type" value="Genomic_DNA"/>
</dbReference>
<protein>
    <recommendedName>
        <fullName evidence="9">Ankyrin repeat domain-containing protein</fullName>
    </recommendedName>
</protein>
<evidence type="ECO:0000256" key="2">
    <source>
        <dbReference type="ARBA" id="ARBA00022737"/>
    </source>
</evidence>
<evidence type="ECO:0000256" key="5">
    <source>
        <dbReference type="ARBA" id="ARBA00023136"/>
    </source>
</evidence>
<dbReference type="Pfam" id="PF11904">
    <property type="entry name" value="ANKRD13_C"/>
    <property type="match status" value="1"/>
</dbReference>
<comment type="function">
    <text evidence="7">Acts as a molecular chaperone for G protein-coupled receptors, regulating their biogenesis and exit from the ER.</text>
</comment>
<dbReference type="InterPro" id="IPR055285">
    <property type="entry name" value="ANKRD13_C"/>
</dbReference>
<dbReference type="GO" id="GO:0005102">
    <property type="term" value="F:signaling receptor binding"/>
    <property type="evidence" value="ECO:0007669"/>
    <property type="project" value="TreeGrafter"/>
</dbReference>
<dbReference type="SUPFAM" id="SSF48403">
    <property type="entry name" value="Ankyrin repeat"/>
    <property type="match status" value="1"/>
</dbReference>
<keyword evidence="6" id="KW-0143">Chaperone</keyword>
<dbReference type="Gene3D" id="1.25.40.20">
    <property type="entry name" value="Ankyrin repeat-containing domain"/>
    <property type="match status" value="1"/>
</dbReference>
<dbReference type="PROSITE" id="PS50088">
    <property type="entry name" value="ANK_REPEAT"/>
    <property type="match status" value="1"/>
</dbReference>
<evidence type="ECO:0000256" key="1">
    <source>
        <dbReference type="ARBA" id="ARBA00004586"/>
    </source>
</evidence>
<keyword evidence="5" id="KW-0472">Membrane</keyword>
<dbReference type="GO" id="GO:0005789">
    <property type="term" value="C:endoplasmic reticulum membrane"/>
    <property type="evidence" value="ECO:0007669"/>
    <property type="project" value="UniProtKB-SubCell"/>
</dbReference>
<dbReference type="InterPro" id="IPR021832">
    <property type="entry name" value="ANKRD13"/>
</dbReference>
<dbReference type="Pfam" id="PF12796">
    <property type="entry name" value="Ank_2"/>
    <property type="match status" value="1"/>
</dbReference>